<keyword evidence="9" id="KW-1185">Reference proteome</keyword>
<dbReference type="Pfam" id="PF00441">
    <property type="entry name" value="Acyl-CoA_dh_1"/>
    <property type="match status" value="1"/>
</dbReference>
<dbReference type="InterPro" id="IPR009075">
    <property type="entry name" value="AcylCo_DH/oxidase_C"/>
</dbReference>
<evidence type="ECO:0000259" key="6">
    <source>
        <dbReference type="Pfam" id="PF00441"/>
    </source>
</evidence>
<dbReference type="Proteomes" id="UP001651690">
    <property type="component" value="Unassembled WGS sequence"/>
</dbReference>
<dbReference type="SUPFAM" id="SSF47203">
    <property type="entry name" value="Acyl-CoA dehydrogenase C-terminal domain-like"/>
    <property type="match status" value="1"/>
</dbReference>
<dbReference type="InterPro" id="IPR013786">
    <property type="entry name" value="AcylCoA_DH/ox_N"/>
</dbReference>
<dbReference type="InterPro" id="IPR009100">
    <property type="entry name" value="AcylCoA_DH/oxidase_NM_dom_sf"/>
</dbReference>
<dbReference type="InterPro" id="IPR037069">
    <property type="entry name" value="AcylCoA_DH/ox_N_sf"/>
</dbReference>
<organism evidence="8 9">
    <name type="scientific">Mycolicibacterium arenosum</name>
    <dbReference type="NCBI Taxonomy" id="2952157"/>
    <lineage>
        <taxon>Bacteria</taxon>
        <taxon>Bacillati</taxon>
        <taxon>Actinomycetota</taxon>
        <taxon>Actinomycetes</taxon>
        <taxon>Mycobacteriales</taxon>
        <taxon>Mycobacteriaceae</taxon>
        <taxon>Mycolicibacterium</taxon>
    </lineage>
</organism>
<evidence type="ECO:0000256" key="5">
    <source>
        <dbReference type="ARBA" id="ARBA00023002"/>
    </source>
</evidence>
<sequence length="314" mass="33220">MNLEPTGEQRELRATVRRFLGEHASVAGHVRPWIDGVRSPDVWHGLAELGATGLLVAEEFGGTGLSMTDAVIVAEETGAALLPEPWLSSAVAAPRAVHRFDAELASADLLRGIADGAITAAVMLGDTPVDADVVLSTAPHPDGEALYRGEELLGTAPSGAVAALTDDVFIATAADALGAAQRLLDTVVEYAKKRTQFGQPIGGFQSVAHLCVDMFETVELTRSGVLHAAWAADEGDAEERHVAAWRLKAFASRLASVGDIAVQLFGGIGFTWEHDTHLYLRRLLSWSSLLGGSDPYLEEVGDLFVKSVVGNAYS</sequence>
<dbReference type="SUPFAM" id="SSF56645">
    <property type="entry name" value="Acyl-CoA dehydrogenase NM domain-like"/>
    <property type="match status" value="1"/>
</dbReference>
<evidence type="ECO:0000256" key="1">
    <source>
        <dbReference type="ARBA" id="ARBA00001974"/>
    </source>
</evidence>
<comment type="cofactor">
    <cofactor evidence="1">
        <name>FAD</name>
        <dbReference type="ChEBI" id="CHEBI:57692"/>
    </cofactor>
</comment>
<accession>A0ABT1M1C0</accession>
<proteinExistence type="inferred from homology"/>
<dbReference type="PANTHER" id="PTHR43884">
    <property type="entry name" value="ACYL-COA DEHYDROGENASE"/>
    <property type="match status" value="1"/>
</dbReference>
<evidence type="ECO:0000256" key="4">
    <source>
        <dbReference type="ARBA" id="ARBA00022827"/>
    </source>
</evidence>
<reference evidence="8 9" key="1">
    <citation type="submission" date="2022-06" db="EMBL/GenBank/DDBJ databases">
        <title>Mycolicibacterium sp. CAU 1645 isolated from seawater.</title>
        <authorList>
            <person name="Kim W."/>
        </authorList>
    </citation>
    <scope>NUCLEOTIDE SEQUENCE [LARGE SCALE GENOMIC DNA]</scope>
    <source>
        <strain evidence="8 9">CAU 1645</strain>
    </source>
</reference>
<evidence type="ECO:0000259" key="7">
    <source>
        <dbReference type="Pfam" id="PF02771"/>
    </source>
</evidence>
<feature type="domain" description="Acyl-CoA dehydrogenase/oxidase N-terminal" evidence="7">
    <location>
        <begin position="7"/>
        <end position="116"/>
    </location>
</feature>
<dbReference type="Pfam" id="PF02771">
    <property type="entry name" value="Acyl-CoA_dh_N"/>
    <property type="match status" value="1"/>
</dbReference>
<protein>
    <submittedName>
        <fullName evidence="8">Acyl-CoA/acyl-ACP dehydrogenase</fullName>
    </submittedName>
</protein>
<dbReference type="InterPro" id="IPR036250">
    <property type="entry name" value="AcylCo_DH-like_C"/>
</dbReference>
<evidence type="ECO:0000313" key="9">
    <source>
        <dbReference type="Proteomes" id="UP001651690"/>
    </source>
</evidence>
<gene>
    <name evidence="8" type="ORF">NM203_12155</name>
</gene>
<keyword evidence="3" id="KW-0285">Flavoprotein</keyword>
<keyword evidence="4" id="KW-0274">FAD</keyword>
<dbReference type="EMBL" id="JANDBD010000004">
    <property type="protein sequence ID" value="MCP9272938.1"/>
    <property type="molecule type" value="Genomic_DNA"/>
</dbReference>
<feature type="domain" description="Acyl-CoA dehydrogenase/oxidase C-terminal" evidence="6">
    <location>
        <begin position="170"/>
        <end position="287"/>
    </location>
</feature>
<dbReference type="Gene3D" id="1.10.540.10">
    <property type="entry name" value="Acyl-CoA dehydrogenase/oxidase, N-terminal domain"/>
    <property type="match status" value="1"/>
</dbReference>
<evidence type="ECO:0000313" key="8">
    <source>
        <dbReference type="EMBL" id="MCP9272938.1"/>
    </source>
</evidence>
<dbReference type="RefSeq" id="WP_255060183.1">
    <property type="nucleotide sequence ID" value="NZ_JANDBD010000004.1"/>
</dbReference>
<dbReference type="Gene3D" id="1.20.140.10">
    <property type="entry name" value="Butyryl-CoA Dehydrogenase, subunit A, domain 3"/>
    <property type="match status" value="1"/>
</dbReference>
<evidence type="ECO:0000256" key="2">
    <source>
        <dbReference type="ARBA" id="ARBA00009347"/>
    </source>
</evidence>
<comment type="similarity">
    <text evidence="2">Belongs to the acyl-CoA dehydrogenase family.</text>
</comment>
<name>A0ABT1M1C0_9MYCO</name>
<dbReference type="PANTHER" id="PTHR43884:SF20">
    <property type="entry name" value="ACYL-COA DEHYDROGENASE FADE28"/>
    <property type="match status" value="1"/>
</dbReference>
<comment type="caution">
    <text evidence="8">The sequence shown here is derived from an EMBL/GenBank/DDBJ whole genome shotgun (WGS) entry which is preliminary data.</text>
</comment>
<evidence type="ECO:0000256" key="3">
    <source>
        <dbReference type="ARBA" id="ARBA00022630"/>
    </source>
</evidence>
<keyword evidence="5" id="KW-0560">Oxidoreductase</keyword>